<sequence>MNNCINLKSRSLGDLKPENLLFLLVIFLGTVSFKGAIAQENNAGHQEFASSILNRMRFSESDKTTRLIKATVLYLDELEVILEQRRLSLNAIENSYNDGSKTRDSLIVKAYEIARDRYLPLKRKYVDQLEEDLTPYQVERVKDGLTHDALPNFHAMYLEIVSALKPAEKSHILALLVEGRENAMLAIDKEGQNQWWDKYRGIINNYIASQGHDFGKLSKAWDKANPEKEWVH</sequence>
<keyword evidence="2" id="KW-1185">Reference proteome</keyword>
<dbReference type="Proteomes" id="UP001155077">
    <property type="component" value="Unassembled WGS sequence"/>
</dbReference>
<dbReference type="InterPro" id="IPR024284">
    <property type="entry name" value="DUF3826"/>
</dbReference>
<name>A0ABT0YYE1_9FLAO</name>
<accession>A0ABT0YYE1</accession>
<evidence type="ECO:0000313" key="2">
    <source>
        <dbReference type="Proteomes" id="UP001155077"/>
    </source>
</evidence>
<comment type="caution">
    <text evidence="1">The sequence shown here is derived from an EMBL/GenBank/DDBJ whole genome shotgun (WGS) entry which is preliminary data.</text>
</comment>
<proteinExistence type="predicted"/>
<organism evidence="1 2">
    <name type="scientific">Gramella jeungdoensis</name>
    <dbReference type="NCBI Taxonomy" id="708091"/>
    <lineage>
        <taxon>Bacteria</taxon>
        <taxon>Pseudomonadati</taxon>
        <taxon>Bacteroidota</taxon>
        <taxon>Flavobacteriia</taxon>
        <taxon>Flavobacteriales</taxon>
        <taxon>Flavobacteriaceae</taxon>
        <taxon>Christiangramia</taxon>
    </lineage>
</organism>
<evidence type="ECO:0000313" key="1">
    <source>
        <dbReference type="EMBL" id="MCM8568489.1"/>
    </source>
</evidence>
<dbReference type="Pfam" id="PF12875">
    <property type="entry name" value="DUF3826"/>
    <property type="match status" value="1"/>
</dbReference>
<dbReference type="EMBL" id="JAMSCK010000001">
    <property type="protein sequence ID" value="MCM8568489.1"/>
    <property type="molecule type" value="Genomic_DNA"/>
</dbReference>
<reference evidence="1" key="1">
    <citation type="submission" date="2022-06" db="EMBL/GenBank/DDBJ databases">
        <title>Gramella sediminis sp. nov., isolated from deep-sea sediment of the Indian Ocean.</title>
        <authorList>
            <person name="Yang L."/>
        </authorList>
    </citation>
    <scope>NUCLEOTIDE SEQUENCE</scope>
    <source>
        <strain evidence="1">HMD3159</strain>
    </source>
</reference>
<gene>
    <name evidence="1" type="ORF">NE848_03815</name>
</gene>
<protein>
    <submittedName>
        <fullName evidence="1">DUF3826 domain-containing protein</fullName>
    </submittedName>
</protein>
<dbReference type="RefSeq" id="WP_252110883.1">
    <property type="nucleotide sequence ID" value="NZ_JAMSCK010000001.1"/>
</dbReference>